<gene>
    <name evidence="1" type="ORF">BCV71DRAFT_276382</name>
</gene>
<name>A0A1X0RQ91_RHIZD</name>
<protein>
    <submittedName>
        <fullName evidence="1">Uncharacterized protein</fullName>
    </submittedName>
</protein>
<evidence type="ECO:0000313" key="1">
    <source>
        <dbReference type="EMBL" id="ORE14232.1"/>
    </source>
</evidence>
<dbReference type="EMBL" id="KV921483">
    <property type="protein sequence ID" value="ORE14232.1"/>
    <property type="molecule type" value="Genomic_DNA"/>
</dbReference>
<organism evidence="1 2">
    <name type="scientific">Rhizopus microsporus</name>
    <dbReference type="NCBI Taxonomy" id="58291"/>
    <lineage>
        <taxon>Eukaryota</taxon>
        <taxon>Fungi</taxon>
        <taxon>Fungi incertae sedis</taxon>
        <taxon>Mucoromycota</taxon>
        <taxon>Mucoromycotina</taxon>
        <taxon>Mucoromycetes</taxon>
        <taxon>Mucorales</taxon>
        <taxon>Mucorineae</taxon>
        <taxon>Rhizopodaceae</taxon>
        <taxon>Rhizopus</taxon>
    </lineage>
</organism>
<sequence length="134" mass="14791">MLMPPKLIDQLELSLKHPSFTLYAPSKRPCLPIHTIINLNIDLKQAASSDIIVNFLDQHHSIACAKALCGAIILDPIQRQGLLLNSIEVYGRDCDNDAHCEQQLPASISRRMTCAPPPPQNTLSRLLGYNITPA</sequence>
<dbReference type="AlphaFoldDB" id="A0A1X0RQ91"/>
<reference evidence="1 2" key="1">
    <citation type="journal article" date="2016" name="Proc. Natl. Acad. Sci. U.S.A.">
        <title>Lipid metabolic changes in an early divergent fungus govern the establishment of a mutualistic symbiosis with endobacteria.</title>
        <authorList>
            <person name="Lastovetsky O.A."/>
            <person name="Gaspar M.L."/>
            <person name="Mondo S.J."/>
            <person name="LaButti K.M."/>
            <person name="Sandor L."/>
            <person name="Grigoriev I.V."/>
            <person name="Henry S.A."/>
            <person name="Pawlowska T.E."/>
        </authorList>
    </citation>
    <scope>NUCLEOTIDE SEQUENCE [LARGE SCALE GENOMIC DNA]</scope>
    <source>
        <strain evidence="1 2">ATCC 11559</strain>
    </source>
</reference>
<dbReference type="Proteomes" id="UP000242381">
    <property type="component" value="Unassembled WGS sequence"/>
</dbReference>
<accession>A0A1X0RQ91</accession>
<evidence type="ECO:0000313" key="2">
    <source>
        <dbReference type="Proteomes" id="UP000242381"/>
    </source>
</evidence>
<proteinExistence type="predicted"/>